<sequence length="163" mass="17374">MTDPTVSRNPSVHRTLRQLNLALRFLCAAGLVTDAIVHFVLARDYDRISGVLTEGTVFRIESTVALLVAFGVLATSHRIVAAAAFLVAATAVAAVIVNVYVELGPIGPLPDMYEPIWFPEKSIAAIAEGVAAAAAAALLIRPIARATRRGRRSQEDRTAVRSS</sequence>
<evidence type="ECO:0000256" key="1">
    <source>
        <dbReference type="SAM" id="Phobius"/>
    </source>
</evidence>
<evidence type="ECO:0000313" key="3">
    <source>
        <dbReference type="Proteomes" id="UP001165136"/>
    </source>
</evidence>
<keyword evidence="1" id="KW-1133">Transmembrane helix</keyword>
<name>A0A9W6VFF9_9PSEU</name>
<feature type="transmembrane region" description="Helical" evidence="1">
    <location>
        <begin position="81"/>
        <end position="103"/>
    </location>
</feature>
<feature type="transmembrane region" description="Helical" evidence="1">
    <location>
        <begin position="21"/>
        <end position="41"/>
    </location>
</feature>
<dbReference type="Proteomes" id="UP001165136">
    <property type="component" value="Unassembled WGS sequence"/>
</dbReference>
<feature type="transmembrane region" description="Helical" evidence="1">
    <location>
        <begin position="123"/>
        <end position="144"/>
    </location>
</feature>
<dbReference type="AlphaFoldDB" id="A0A9W6VFF9"/>
<organism evidence="2 3">
    <name type="scientific">Amycolatopsis taiwanensis</name>
    <dbReference type="NCBI Taxonomy" id="342230"/>
    <lineage>
        <taxon>Bacteria</taxon>
        <taxon>Bacillati</taxon>
        <taxon>Actinomycetota</taxon>
        <taxon>Actinomycetes</taxon>
        <taxon>Pseudonocardiales</taxon>
        <taxon>Pseudonocardiaceae</taxon>
        <taxon>Amycolatopsis</taxon>
    </lineage>
</organism>
<dbReference type="RefSeq" id="WP_052371840.1">
    <property type="nucleotide sequence ID" value="NZ_BSTI01000006.1"/>
</dbReference>
<dbReference type="EMBL" id="BSTI01000006">
    <property type="protein sequence ID" value="GLY66755.1"/>
    <property type="molecule type" value="Genomic_DNA"/>
</dbReference>
<feature type="transmembrane region" description="Helical" evidence="1">
    <location>
        <begin position="56"/>
        <end position="74"/>
    </location>
</feature>
<keyword evidence="3" id="KW-1185">Reference proteome</keyword>
<reference evidence="2" key="1">
    <citation type="submission" date="2023-03" db="EMBL/GenBank/DDBJ databases">
        <title>Amycolatopsis taiwanensis NBRC 103393.</title>
        <authorList>
            <person name="Ichikawa N."/>
            <person name="Sato H."/>
            <person name="Tonouchi N."/>
        </authorList>
    </citation>
    <scope>NUCLEOTIDE SEQUENCE</scope>
    <source>
        <strain evidence="2">NBRC 103393</strain>
    </source>
</reference>
<evidence type="ECO:0000313" key="2">
    <source>
        <dbReference type="EMBL" id="GLY66755.1"/>
    </source>
</evidence>
<comment type="caution">
    <text evidence="2">The sequence shown here is derived from an EMBL/GenBank/DDBJ whole genome shotgun (WGS) entry which is preliminary data.</text>
</comment>
<proteinExistence type="predicted"/>
<protein>
    <submittedName>
        <fullName evidence="2">Uncharacterized protein</fullName>
    </submittedName>
</protein>
<accession>A0A9W6VFF9</accession>
<gene>
    <name evidence="2" type="ORF">Atai01_33740</name>
</gene>
<keyword evidence="1" id="KW-0472">Membrane</keyword>
<keyword evidence="1" id="KW-0812">Transmembrane</keyword>